<dbReference type="Proteomes" id="UP000264719">
    <property type="component" value="Unassembled WGS sequence"/>
</dbReference>
<name>A0A348WB06_9RHOB</name>
<comment type="caution">
    <text evidence="5">The sequence shown here is derived from an EMBL/GenBank/DDBJ whole genome shotgun (WGS) entry which is preliminary data.</text>
</comment>
<dbReference type="Pfam" id="PF03480">
    <property type="entry name" value="DctP"/>
    <property type="match status" value="1"/>
</dbReference>
<feature type="signal peptide" evidence="4">
    <location>
        <begin position="1"/>
        <end position="25"/>
    </location>
</feature>
<dbReference type="RefSeq" id="WP_339854642.1">
    <property type="nucleotide sequence ID" value="NZ_CAXAXR010000012.1"/>
</dbReference>
<dbReference type="InterPro" id="IPR038404">
    <property type="entry name" value="TRAP_DctP_sf"/>
</dbReference>
<evidence type="ECO:0000256" key="4">
    <source>
        <dbReference type="SAM" id="SignalP"/>
    </source>
</evidence>
<proteinExistence type="predicted"/>
<gene>
    <name evidence="5" type="ORF">DCS45_07550</name>
</gene>
<evidence type="ECO:0000256" key="1">
    <source>
        <dbReference type="ARBA" id="ARBA00004418"/>
    </source>
</evidence>
<sequence length="333" mass="35772">MKVKHWIMGAVAAAGLAVAPISAMAETIRVTLQLPETHSLGQNWNEFASIIGEKSGGALEVQLFPSAQLFKDKEVPGAVGSGAVEAGSAFIGRFAGSVPAVDVVSIPFIFSNEAHIRAAVAPGSALRQTIDAAILKETNNRVLWWQAYGRNIYLNNGSAITVPADLEGKKVRTYGKVHGWTVQALGGAPTLMSGSKQFLAYQQGAVDVGMTGSSGVKSRKLYEVMDHMTLTFDSAIEFVAVINNDFYEALSDEHKAIIDEAAREVEQKLRDQIYKEEAETIEEMKAHMTVVELSEEQRGEWVAATASVVDRFVEETGETGKAAVDAVKAADAQ</sequence>
<dbReference type="AlphaFoldDB" id="A0A348WB06"/>
<accession>A0A348WB06</accession>
<keyword evidence="3" id="KW-0574">Periplasm</keyword>
<evidence type="ECO:0000256" key="3">
    <source>
        <dbReference type="ARBA" id="ARBA00022764"/>
    </source>
</evidence>
<dbReference type="NCBIfam" id="NF037995">
    <property type="entry name" value="TRAP_S1"/>
    <property type="match status" value="1"/>
</dbReference>
<organism evidence="5 6">
    <name type="scientific">Roseovarius nubinhibens</name>
    <dbReference type="NCBI Taxonomy" id="314263"/>
    <lineage>
        <taxon>Bacteria</taxon>
        <taxon>Pseudomonadati</taxon>
        <taxon>Pseudomonadota</taxon>
        <taxon>Alphaproteobacteria</taxon>
        <taxon>Rhodobacterales</taxon>
        <taxon>Roseobacteraceae</taxon>
        <taxon>Roseovarius</taxon>
    </lineage>
</organism>
<evidence type="ECO:0000313" key="5">
    <source>
        <dbReference type="EMBL" id="HAR51718.1"/>
    </source>
</evidence>
<dbReference type="PANTHER" id="PTHR33376">
    <property type="match status" value="1"/>
</dbReference>
<evidence type="ECO:0000256" key="2">
    <source>
        <dbReference type="ARBA" id="ARBA00022729"/>
    </source>
</evidence>
<feature type="chain" id="PRO_5016824558" evidence="4">
    <location>
        <begin position="26"/>
        <end position="333"/>
    </location>
</feature>
<dbReference type="GO" id="GO:0042597">
    <property type="term" value="C:periplasmic space"/>
    <property type="evidence" value="ECO:0007669"/>
    <property type="project" value="UniProtKB-SubCell"/>
</dbReference>
<evidence type="ECO:0000313" key="6">
    <source>
        <dbReference type="Proteomes" id="UP000264719"/>
    </source>
</evidence>
<dbReference type="EMBL" id="DMVW01000078">
    <property type="protein sequence ID" value="HAR51718.1"/>
    <property type="molecule type" value="Genomic_DNA"/>
</dbReference>
<keyword evidence="2 4" id="KW-0732">Signal</keyword>
<protein>
    <submittedName>
        <fullName evidence="5">C4-dicarboxylate ABC transporter</fullName>
    </submittedName>
</protein>
<dbReference type="PANTHER" id="PTHR33376:SF4">
    <property type="entry name" value="SIALIC ACID-BINDING PERIPLASMIC PROTEIN SIAP"/>
    <property type="match status" value="1"/>
</dbReference>
<comment type="subcellular location">
    <subcellularLocation>
        <location evidence="1">Periplasm</location>
    </subcellularLocation>
</comment>
<dbReference type="InterPro" id="IPR018389">
    <property type="entry name" value="DctP_fam"/>
</dbReference>
<reference evidence="5 6" key="1">
    <citation type="journal article" date="2018" name="Nat. Biotechnol.">
        <title>A standardized bacterial taxonomy based on genome phylogeny substantially revises the tree of life.</title>
        <authorList>
            <person name="Parks D.H."/>
            <person name="Chuvochina M."/>
            <person name="Waite D.W."/>
            <person name="Rinke C."/>
            <person name="Skarshewski A."/>
            <person name="Chaumeil P.A."/>
            <person name="Hugenholtz P."/>
        </authorList>
    </citation>
    <scope>NUCLEOTIDE SEQUENCE [LARGE SCALE GENOMIC DNA]</scope>
    <source>
        <strain evidence="5">UBA9169</strain>
    </source>
</reference>
<dbReference type="Gene3D" id="3.40.190.170">
    <property type="entry name" value="Bacterial extracellular solute-binding protein, family 7"/>
    <property type="match status" value="1"/>
</dbReference>
<dbReference type="GO" id="GO:0055085">
    <property type="term" value="P:transmembrane transport"/>
    <property type="evidence" value="ECO:0007669"/>
    <property type="project" value="InterPro"/>
</dbReference>